<keyword evidence="4 5" id="KW-0472">Membrane</keyword>
<dbReference type="OrthoDB" id="5423111at2759"/>
<evidence type="ECO:0000256" key="5">
    <source>
        <dbReference type="SAM" id="Phobius"/>
    </source>
</evidence>
<name>A0A1L7WK41_9HELO</name>
<comment type="subcellular location">
    <subcellularLocation>
        <location evidence="1">Membrane</location>
        <topology evidence="1">Multi-pass membrane protein</topology>
    </subcellularLocation>
</comment>
<dbReference type="PANTHER" id="PTHR28165:SF1">
    <property type="entry name" value="NON-CLASSICAL EXPORT PROTEIN 2-RELATED"/>
    <property type="match status" value="1"/>
</dbReference>
<dbReference type="GO" id="GO:0032126">
    <property type="term" value="C:eisosome"/>
    <property type="evidence" value="ECO:0007669"/>
    <property type="project" value="TreeGrafter"/>
</dbReference>
<reference evidence="7 8" key="1">
    <citation type="submission" date="2016-03" db="EMBL/GenBank/DDBJ databases">
        <authorList>
            <person name="Ploux O."/>
        </authorList>
    </citation>
    <scope>NUCLEOTIDE SEQUENCE [LARGE SCALE GENOMIC DNA]</scope>
    <source>
        <strain evidence="7 8">UAMH 11012</strain>
    </source>
</reference>
<organism evidence="7 8">
    <name type="scientific">Phialocephala subalpina</name>
    <dbReference type="NCBI Taxonomy" id="576137"/>
    <lineage>
        <taxon>Eukaryota</taxon>
        <taxon>Fungi</taxon>
        <taxon>Dikarya</taxon>
        <taxon>Ascomycota</taxon>
        <taxon>Pezizomycotina</taxon>
        <taxon>Leotiomycetes</taxon>
        <taxon>Helotiales</taxon>
        <taxon>Mollisiaceae</taxon>
        <taxon>Phialocephala</taxon>
        <taxon>Phialocephala fortinii species complex</taxon>
    </lineage>
</organism>
<evidence type="ECO:0000259" key="6">
    <source>
        <dbReference type="Pfam" id="PF01284"/>
    </source>
</evidence>
<dbReference type="GO" id="GO:0072659">
    <property type="term" value="P:protein localization to plasma membrane"/>
    <property type="evidence" value="ECO:0007669"/>
    <property type="project" value="TreeGrafter"/>
</dbReference>
<evidence type="ECO:0000256" key="1">
    <source>
        <dbReference type="ARBA" id="ARBA00004141"/>
    </source>
</evidence>
<protein>
    <submittedName>
        <fullName evidence="7">Related to non-classical export protein Nce102</fullName>
    </submittedName>
</protein>
<feature type="transmembrane region" description="Helical" evidence="5">
    <location>
        <begin position="12"/>
        <end position="33"/>
    </location>
</feature>
<dbReference type="EMBL" id="FJOG01000003">
    <property type="protein sequence ID" value="CZR53148.1"/>
    <property type="molecule type" value="Genomic_DNA"/>
</dbReference>
<evidence type="ECO:0000313" key="8">
    <source>
        <dbReference type="Proteomes" id="UP000184330"/>
    </source>
</evidence>
<dbReference type="Pfam" id="PF01284">
    <property type="entry name" value="MARVEL"/>
    <property type="match status" value="1"/>
</dbReference>
<accession>A0A1L7WK41</accession>
<keyword evidence="2 5" id="KW-0812">Transmembrane</keyword>
<sequence>MASWAQVGIRGFTFLWVLLTMALIGNVIASAFAGNESSINYAMFVSTFDMLVLIIGFAAAFMDLSAFALVMVVLDVLATLFTFVAGVVLAAKLGVHSCGNASYTHSNSLTNGSNNPGKRCHELQASTAFYWFAFVGFAASAVIAGLNSRGSSSMRGGIRKGGPSMSQV</sequence>
<gene>
    <name evidence="7" type="ORF">PAC_03026</name>
</gene>
<dbReference type="GO" id="GO:0070941">
    <property type="term" value="P:eisosome assembly"/>
    <property type="evidence" value="ECO:0007669"/>
    <property type="project" value="TreeGrafter"/>
</dbReference>
<proteinExistence type="predicted"/>
<dbReference type="PANTHER" id="PTHR28165">
    <property type="entry name" value="NON-CLASSICAL EXPORT PROTEIN 2-RELATED"/>
    <property type="match status" value="1"/>
</dbReference>
<feature type="domain" description="MARVEL" evidence="6">
    <location>
        <begin position="4"/>
        <end position="143"/>
    </location>
</feature>
<feature type="transmembrane region" description="Helical" evidence="5">
    <location>
        <begin position="128"/>
        <end position="146"/>
    </location>
</feature>
<keyword evidence="8" id="KW-1185">Reference proteome</keyword>
<evidence type="ECO:0000256" key="2">
    <source>
        <dbReference type="ARBA" id="ARBA00022692"/>
    </source>
</evidence>
<dbReference type="AlphaFoldDB" id="A0A1L7WK41"/>
<keyword evidence="3 5" id="KW-1133">Transmembrane helix</keyword>
<dbReference type="InterPro" id="IPR052649">
    <property type="entry name" value="NCE102-like"/>
</dbReference>
<evidence type="ECO:0000313" key="7">
    <source>
        <dbReference type="EMBL" id="CZR53148.1"/>
    </source>
</evidence>
<feature type="transmembrane region" description="Helical" evidence="5">
    <location>
        <begin position="68"/>
        <end position="91"/>
    </location>
</feature>
<evidence type="ECO:0000256" key="4">
    <source>
        <dbReference type="ARBA" id="ARBA00023136"/>
    </source>
</evidence>
<feature type="transmembrane region" description="Helical" evidence="5">
    <location>
        <begin position="39"/>
        <end position="61"/>
    </location>
</feature>
<dbReference type="InterPro" id="IPR008253">
    <property type="entry name" value="Marvel"/>
</dbReference>
<dbReference type="GO" id="GO:0005886">
    <property type="term" value="C:plasma membrane"/>
    <property type="evidence" value="ECO:0007669"/>
    <property type="project" value="TreeGrafter"/>
</dbReference>
<evidence type="ECO:0000256" key="3">
    <source>
        <dbReference type="ARBA" id="ARBA00022989"/>
    </source>
</evidence>
<dbReference type="Proteomes" id="UP000184330">
    <property type="component" value="Unassembled WGS sequence"/>
</dbReference>